<dbReference type="EMBL" id="CP092109">
    <property type="protein sequence ID" value="UWZ80380.1"/>
    <property type="molecule type" value="Genomic_DNA"/>
</dbReference>
<comment type="similarity">
    <text evidence="7 8">Belongs to the SelA family.</text>
</comment>
<dbReference type="HAMAP" id="MF_00423">
    <property type="entry name" value="SelA"/>
    <property type="match status" value="1"/>
</dbReference>
<reference evidence="10" key="1">
    <citation type="journal article" date="2022" name="Environ. Microbiol.">
        <title>Geoalkalibacter halelectricus SAP #1 sp. nov. possessing extracellular electron transfer and mineral#reducing capabilities from a haloalkaline environment.</title>
        <authorList>
            <person name="Yadav S."/>
            <person name="Singh R."/>
            <person name="Sundharam S.S."/>
            <person name="Chaudhary S."/>
            <person name="Krishnamurthi S."/>
            <person name="Patil S.A."/>
        </authorList>
    </citation>
    <scope>NUCLEOTIDE SEQUENCE</scope>
    <source>
        <strain evidence="10">SAP-1</strain>
    </source>
</reference>
<dbReference type="InterPro" id="IPR015424">
    <property type="entry name" value="PyrdxlP-dep_Trfase"/>
</dbReference>
<keyword evidence="5 8" id="KW-0648">Protein biosynthesis</keyword>
<dbReference type="Gene3D" id="3.90.1150.180">
    <property type="match status" value="1"/>
</dbReference>
<protein>
    <recommendedName>
        <fullName evidence="8">L-seryl-tRNA(Sec) selenium transferase</fullName>
        <ecNumber evidence="8">2.9.1.1</ecNumber>
    </recommendedName>
    <alternativeName>
        <fullName evidence="8">Selenocysteine synthase</fullName>
        <shortName evidence="8">Sec synthase</shortName>
    </alternativeName>
    <alternativeName>
        <fullName evidence="8">Selenocysteinyl-tRNA(Sec) synthase</fullName>
    </alternativeName>
</protein>
<comment type="cofactor">
    <cofactor evidence="1 8">
        <name>pyridoxal 5'-phosphate</name>
        <dbReference type="ChEBI" id="CHEBI:597326"/>
    </cofactor>
</comment>
<evidence type="ECO:0000256" key="6">
    <source>
        <dbReference type="ARBA" id="ARBA00023266"/>
    </source>
</evidence>
<dbReference type="InterPro" id="IPR004534">
    <property type="entry name" value="SelA_trans"/>
</dbReference>
<keyword evidence="6 8" id="KW-0711">Selenium</keyword>
<feature type="domain" description="L-seryl-tRNA selenium transferase N-terminal" evidence="9">
    <location>
        <begin position="8"/>
        <end position="47"/>
    </location>
</feature>
<dbReference type="InterPro" id="IPR015421">
    <property type="entry name" value="PyrdxlP-dep_Trfase_major"/>
</dbReference>
<keyword evidence="3 8" id="KW-0808">Transferase</keyword>
<evidence type="ECO:0000313" key="10">
    <source>
        <dbReference type="EMBL" id="UWZ80380.1"/>
    </source>
</evidence>
<evidence type="ECO:0000256" key="7">
    <source>
        <dbReference type="ARBA" id="ARBA00044507"/>
    </source>
</evidence>
<gene>
    <name evidence="8 10" type="primary">selA</name>
    <name evidence="10" type="ORF">L9S41_02995</name>
</gene>
<keyword evidence="4 8" id="KW-0663">Pyridoxal phosphate</keyword>
<comment type="function">
    <text evidence="8">Converts seryl-tRNA(Sec) to selenocysteinyl-tRNA(Sec) required for selenoprotein biosynthesis.</text>
</comment>
<comment type="subcellular location">
    <subcellularLocation>
        <location evidence="8">Cytoplasm</location>
    </subcellularLocation>
</comment>
<comment type="catalytic activity">
    <reaction evidence="8">
        <text>L-seryl-tRNA(Sec) + selenophosphate + H(+) = L-selenocysteinyl-tRNA(Sec) + phosphate</text>
        <dbReference type="Rhea" id="RHEA:22728"/>
        <dbReference type="Rhea" id="RHEA-COMP:9742"/>
        <dbReference type="Rhea" id="RHEA-COMP:9743"/>
        <dbReference type="ChEBI" id="CHEBI:15378"/>
        <dbReference type="ChEBI" id="CHEBI:16144"/>
        <dbReference type="ChEBI" id="CHEBI:43474"/>
        <dbReference type="ChEBI" id="CHEBI:78533"/>
        <dbReference type="ChEBI" id="CHEBI:78573"/>
        <dbReference type="EC" id="2.9.1.1"/>
    </reaction>
</comment>
<dbReference type="PANTHER" id="PTHR32328">
    <property type="entry name" value="L-SERYL-TRNA(SEC) SELENIUM TRANSFERASE"/>
    <property type="match status" value="1"/>
</dbReference>
<proteinExistence type="inferred from homology"/>
<evidence type="ECO:0000256" key="5">
    <source>
        <dbReference type="ARBA" id="ARBA00022917"/>
    </source>
</evidence>
<dbReference type="NCBIfam" id="TIGR00474">
    <property type="entry name" value="selA"/>
    <property type="match status" value="1"/>
</dbReference>
<dbReference type="Gene3D" id="3.40.640.10">
    <property type="entry name" value="Type I PLP-dependent aspartate aminotransferase-like (Major domain)"/>
    <property type="match status" value="1"/>
</dbReference>
<dbReference type="GO" id="GO:0004125">
    <property type="term" value="F:L-seryl-tRNA(Sec) selenium transferase activity"/>
    <property type="evidence" value="ECO:0007669"/>
    <property type="project" value="UniProtKB-EC"/>
</dbReference>
<dbReference type="Proteomes" id="UP001060414">
    <property type="component" value="Chromosome"/>
</dbReference>
<name>A0ABY5ZR56_9BACT</name>
<accession>A0ABY5ZR56</accession>
<dbReference type="RefSeq" id="WP_260748737.1">
    <property type="nucleotide sequence ID" value="NZ_CP092109.1"/>
</dbReference>
<evidence type="ECO:0000256" key="8">
    <source>
        <dbReference type="HAMAP-Rule" id="MF_00423"/>
    </source>
</evidence>
<comment type="pathway">
    <text evidence="8">Aminoacyl-tRNA biosynthesis; selenocysteinyl-tRNA(Sec) biosynthesis; selenocysteinyl-tRNA(Sec) from L-seryl-tRNA(Sec) (bacterial route): step 1/1.</text>
</comment>
<dbReference type="SUPFAM" id="SSF53383">
    <property type="entry name" value="PLP-dependent transferases"/>
    <property type="match status" value="1"/>
</dbReference>
<dbReference type="EC" id="2.9.1.1" evidence="8"/>
<sequence>MSDSNSLLRALPAIDRLLQQPALTALAERCPPVLLKEAAQAAVAELRRRILADPTTIDPETLSEEQVAQVAARHALARLAPNLRQVINATGTLLHTNLGRAPLATLALEAIVAVSCRYSNLELDLSDGRRGQRHAHVEELLCRLTGAEAAAVVNNNAGAVYLALAALAQGREGIVSRGELVEIGGAFRIPEVMAASGVRLVEVGATNKTHPRDYENAINEHTGLLLKVHTSNYRILGFSAEVSGAELVQLGRRHGIIVMEDLGSGMLFDLSEYGLPREPTVAEAVAAGIDIVTFSGDKLLGGPQAGILLGRRDLIEKIRKHPMARALRMDKLTLAALEATLRLYLDRARALREVPVLAMLAADPEELRLRTENFATRARQALNSRATLSVVSTPATVGGGALPLTELAGFALALTTDAVSVDQLAARLRRQSPPVVGRIADNQLLLNLRTVAPEEEDALLQSLTKALADTDE</sequence>
<evidence type="ECO:0000256" key="4">
    <source>
        <dbReference type="ARBA" id="ARBA00022898"/>
    </source>
</evidence>
<evidence type="ECO:0000259" key="9">
    <source>
        <dbReference type="Pfam" id="PF12390"/>
    </source>
</evidence>
<evidence type="ECO:0000256" key="2">
    <source>
        <dbReference type="ARBA" id="ARBA00022490"/>
    </source>
</evidence>
<keyword evidence="11" id="KW-1185">Reference proteome</keyword>
<dbReference type="InterPro" id="IPR025862">
    <property type="entry name" value="SelA_trans_N_dom"/>
</dbReference>
<keyword evidence="2 8" id="KW-0963">Cytoplasm</keyword>
<evidence type="ECO:0000256" key="1">
    <source>
        <dbReference type="ARBA" id="ARBA00001933"/>
    </source>
</evidence>
<dbReference type="Pfam" id="PF03841">
    <property type="entry name" value="SelA"/>
    <property type="match status" value="1"/>
</dbReference>
<feature type="modified residue" description="N6-(pyridoxal phosphate)lysine" evidence="8">
    <location>
        <position position="298"/>
    </location>
</feature>
<dbReference type="InterPro" id="IPR018319">
    <property type="entry name" value="SelA-like"/>
</dbReference>
<organism evidence="10 11">
    <name type="scientific">Geoalkalibacter halelectricus</name>
    <dbReference type="NCBI Taxonomy" id="2847045"/>
    <lineage>
        <taxon>Bacteria</taxon>
        <taxon>Pseudomonadati</taxon>
        <taxon>Thermodesulfobacteriota</taxon>
        <taxon>Desulfuromonadia</taxon>
        <taxon>Desulfuromonadales</taxon>
        <taxon>Geoalkalibacteraceae</taxon>
        <taxon>Geoalkalibacter</taxon>
    </lineage>
</organism>
<evidence type="ECO:0000313" key="11">
    <source>
        <dbReference type="Proteomes" id="UP001060414"/>
    </source>
</evidence>
<dbReference type="PANTHER" id="PTHR32328:SF0">
    <property type="entry name" value="L-SERYL-TRNA(SEC) SELENIUM TRANSFERASE"/>
    <property type="match status" value="1"/>
</dbReference>
<dbReference type="Pfam" id="PF12390">
    <property type="entry name" value="Se-cys_synth_N"/>
    <property type="match status" value="1"/>
</dbReference>
<evidence type="ECO:0000256" key="3">
    <source>
        <dbReference type="ARBA" id="ARBA00022679"/>
    </source>
</evidence>